<evidence type="ECO:0000256" key="6">
    <source>
        <dbReference type="ARBA" id="ARBA00022741"/>
    </source>
</evidence>
<proteinExistence type="predicted"/>
<keyword evidence="6" id="KW-0547">Nucleotide-binding</keyword>
<evidence type="ECO:0000256" key="1">
    <source>
        <dbReference type="ARBA" id="ARBA00002180"/>
    </source>
</evidence>
<sequence>MYKMNTNKTRTPQLPQDIRKTNKRVFFSTRVISTTSVSRPQLKSTHIEDRVMRNNSQVKKKEVEDHPLIDNHDLCVLHYINGVNFRSKKPITVPISTREPKRIVNQSVTTPLKKTVASESTIQKPRSTFRNLYEHLVEIILFIVDSECSKHMTGNLKLLVNFVETFLGTVWFGNDHFAPILGYRDLVQGNVTIKRVYYLEGLNHNLFFVGQFCDTDLEVAFQKYTWSKDETPEVLINFLRLIQRGLHAQVRTVRTDKSIELFNKTLHEYFSQEGIEHQTSTARTPEQKGVVKRRNQILVEAARTMLSIAKIPLFFWAEAIAIACFTQNLSLVIPCYEKTPYHIINGRKPTVKFFQTFGSLCYIIRDGENLNKMKEKGDACIFVGYFTQLKGYRVYNKRTRLIVETIHVNFDELPLMALDNVSSDLATQFETVTTSLNELDMIFGLMFDKYFNGATSVVLNSSVVPTADASDKPPPVTATENIDQAENVMVREDEFFNIFGASAHENKRDKENIVIRNKARLVAKRYSQAEGIDFKESFAQVARLEVVKIFIAYATYKLFVVYQMDVKTTFLNEPLKE</sequence>
<dbReference type="InterPro" id="IPR054722">
    <property type="entry name" value="PolX-like_BBD"/>
</dbReference>
<gene>
    <name evidence="18" type="ORF">Tco_0726316</name>
</gene>
<keyword evidence="10" id="KW-0460">Magnesium</keyword>
<dbReference type="Pfam" id="PF07727">
    <property type="entry name" value="RVT_2"/>
    <property type="match status" value="1"/>
</dbReference>
<dbReference type="PANTHER" id="PTHR42648">
    <property type="entry name" value="TRANSPOSASE, PUTATIVE-RELATED"/>
    <property type="match status" value="1"/>
</dbReference>
<keyword evidence="8" id="KW-0378">Hydrolase</keyword>
<dbReference type="InterPro" id="IPR057670">
    <property type="entry name" value="SH3_retrovirus"/>
</dbReference>
<protein>
    <submittedName>
        <fullName evidence="18">Retrovirus-related pol polyprotein from transposon TNT 1-94</fullName>
    </submittedName>
</protein>
<comment type="caution">
    <text evidence="18">The sequence shown here is derived from an EMBL/GenBank/DDBJ whole genome shotgun (WGS) entry which is preliminary data.</text>
</comment>
<dbReference type="EMBL" id="BQNB010010375">
    <property type="protein sequence ID" value="GJS76435.1"/>
    <property type="molecule type" value="Genomic_DNA"/>
</dbReference>
<keyword evidence="11" id="KW-0229">DNA integration</keyword>
<evidence type="ECO:0000256" key="5">
    <source>
        <dbReference type="ARBA" id="ARBA00022723"/>
    </source>
</evidence>
<dbReference type="Gene3D" id="3.30.420.10">
    <property type="entry name" value="Ribonuclease H-like superfamily/Ribonuclease H"/>
    <property type="match status" value="1"/>
</dbReference>
<evidence type="ECO:0000256" key="15">
    <source>
        <dbReference type="ARBA" id="ARBA00023172"/>
    </source>
</evidence>
<keyword evidence="9" id="KW-0067">ATP-binding</keyword>
<keyword evidence="4" id="KW-0540">Nuclease</keyword>
<keyword evidence="2" id="KW-1188">Viral release from host cell</keyword>
<dbReference type="InterPro" id="IPR001584">
    <property type="entry name" value="Integrase_cat-core"/>
</dbReference>
<organism evidence="18 19">
    <name type="scientific">Tanacetum coccineum</name>
    <dbReference type="NCBI Taxonomy" id="301880"/>
    <lineage>
        <taxon>Eukaryota</taxon>
        <taxon>Viridiplantae</taxon>
        <taxon>Streptophyta</taxon>
        <taxon>Embryophyta</taxon>
        <taxon>Tracheophyta</taxon>
        <taxon>Spermatophyta</taxon>
        <taxon>Magnoliopsida</taxon>
        <taxon>eudicotyledons</taxon>
        <taxon>Gunneridae</taxon>
        <taxon>Pentapetalae</taxon>
        <taxon>asterids</taxon>
        <taxon>campanulids</taxon>
        <taxon>Asterales</taxon>
        <taxon>Asteraceae</taxon>
        <taxon>Asteroideae</taxon>
        <taxon>Anthemideae</taxon>
        <taxon>Anthemidinae</taxon>
        <taxon>Tanacetum</taxon>
    </lineage>
</organism>
<comment type="function">
    <text evidence="1">The aspartyl protease (PR) mediates the proteolytic cleavages of the Gag and Gag-Pol polyproteins after assembly of the VLP.</text>
</comment>
<evidence type="ECO:0000256" key="16">
    <source>
        <dbReference type="ARBA" id="ARBA00023268"/>
    </source>
</evidence>
<keyword evidence="14" id="KW-0917">Virion maturation</keyword>
<feature type="domain" description="Integrase catalytic" evidence="17">
    <location>
        <begin position="175"/>
        <end position="357"/>
    </location>
</feature>
<dbReference type="InterPro" id="IPR039537">
    <property type="entry name" value="Retrotran_Ty1/copia-like"/>
</dbReference>
<dbReference type="InterPro" id="IPR013103">
    <property type="entry name" value="RVT_2"/>
</dbReference>
<evidence type="ECO:0000256" key="2">
    <source>
        <dbReference type="ARBA" id="ARBA00022612"/>
    </source>
</evidence>
<dbReference type="PANTHER" id="PTHR42648:SF11">
    <property type="entry name" value="TRANSPOSON TY4-P GAG-POL POLYPROTEIN"/>
    <property type="match status" value="1"/>
</dbReference>
<evidence type="ECO:0000256" key="3">
    <source>
        <dbReference type="ARBA" id="ARBA00022670"/>
    </source>
</evidence>
<keyword evidence="15" id="KW-0233">DNA recombination</keyword>
<evidence type="ECO:0000256" key="13">
    <source>
        <dbReference type="ARBA" id="ARBA00022932"/>
    </source>
</evidence>
<dbReference type="SUPFAM" id="SSF53098">
    <property type="entry name" value="Ribonuclease H-like"/>
    <property type="match status" value="1"/>
</dbReference>
<dbReference type="InterPro" id="IPR012337">
    <property type="entry name" value="RNaseH-like_sf"/>
</dbReference>
<evidence type="ECO:0000256" key="10">
    <source>
        <dbReference type="ARBA" id="ARBA00022842"/>
    </source>
</evidence>
<dbReference type="Pfam" id="PF22936">
    <property type="entry name" value="Pol_BBD"/>
    <property type="match status" value="1"/>
</dbReference>
<keyword evidence="13" id="KW-0239">DNA-directed DNA polymerase</keyword>
<dbReference type="Pfam" id="PF25597">
    <property type="entry name" value="SH3_retrovirus"/>
    <property type="match status" value="1"/>
</dbReference>
<keyword evidence="19" id="KW-1185">Reference proteome</keyword>
<evidence type="ECO:0000259" key="17">
    <source>
        <dbReference type="PROSITE" id="PS50994"/>
    </source>
</evidence>
<evidence type="ECO:0000313" key="18">
    <source>
        <dbReference type="EMBL" id="GJS76435.1"/>
    </source>
</evidence>
<evidence type="ECO:0000256" key="7">
    <source>
        <dbReference type="ARBA" id="ARBA00022759"/>
    </source>
</evidence>
<evidence type="ECO:0000313" key="19">
    <source>
        <dbReference type="Proteomes" id="UP001151760"/>
    </source>
</evidence>
<keyword evidence="3" id="KW-0645">Protease</keyword>
<reference evidence="18" key="2">
    <citation type="submission" date="2022-01" db="EMBL/GenBank/DDBJ databases">
        <authorList>
            <person name="Yamashiro T."/>
            <person name="Shiraishi A."/>
            <person name="Satake H."/>
            <person name="Nakayama K."/>
        </authorList>
    </citation>
    <scope>NUCLEOTIDE SEQUENCE</scope>
</reference>
<evidence type="ECO:0000256" key="9">
    <source>
        <dbReference type="ARBA" id="ARBA00022840"/>
    </source>
</evidence>
<keyword evidence="12" id="KW-0695">RNA-directed DNA polymerase</keyword>
<dbReference type="InterPro" id="IPR036397">
    <property type="entry name" value="RNaseH_sf"/>
</dbReference>
<evidence type="ECO:0000256" key="11">
    <source>
        <dbReference type="ARBA" id="ARBA00022908"/>
    </source>
</evidence>
<evidence type="ECO:0000256" key="4">
    <source>
        <dbReference type="ARBA" id="ARBA00022722"/>
    </source>
</evidence>
<keyword evidence="13" id="KW-0808">Transferase</keyword>
<dbReference type="Proteomes" id="UP001151760">
    <property type="component" value="Unassembled WGS sequence"/>
</dbReference>
<evidence type="ECO:0000256" key="8">
    <source>
        <dbReference type="ARBA" id="ARBA00022801"/>
    </source>
</evidence>
<keyword evidence="7" id="KW-0255">Endonuclease</keyword>
<name>A0ABQ4YHJ1_9ASTR</name>
<accession>A0ABQ4YHJ1</accession>
<keyword evidence="13" id="KW-0548">Nucleotidyltransferase</keyword>
<evidence type="ECO:0000256" key="14">
    <source>
        <dbReference type="ARBA" id="ARBA00023113"/>
    </source>
</evidence>
<keyword evidence="5" id="KW-0479">Metal-binding</keyword>
<reference evidence="18" key="1">
    <citation type="journal article" date="2022" name="Int. J. Mol. Sci.">
        <title>Draft Genome of Tanacetum Coccineum: Genomic Comparison of Closely Related Tanacetum-Family Plants.</title>
        <authorList>
            <person name="Yamashiro T."/>
            <person name="Shiraishi A."/>
            <person name="Nakayama K."/>
            <person name="Satake H."/>
        </authorList>
    </citation>
    <scope>NUCLEOTIDE SEQUENCE</scope>
</reference>
<evidence type="ECO:0000256" key="12">
    <source>
        <dbReference type="ARBA" id="ARBA00022918"/>
    </source>
</evidence>
<dbReference type="PROSITE" id="PS50994">
    <property type="entry name" value="INTEGRASE"/>
    <property type="match status" value="1"/>
</dbReference>
<keyword evidence="16" id="KW-0511">Multifunctional enzyme</keyword>